<dbReference type="RefSeq" id="WP_071020590.1">
    <property type="nucleotide sequence ID" value="NZ_MLQM01000005.1"/>
</dbReference>
<gene>
    <name evidence="2" type="ORF">BKN37_02065</name>
    <name evidence="3" type="ORF">C1Y40_00686</name>
</gene>
<organism evidence="2 4">
    <name type="scientific">Mycobacterium talmoniae</name>
    <dbReference type="NCBI Taxonomy" id="1858794"/>
    <lineage>
        <taxon>Bacteria</taxon>
        <taxon>Bacillati</taxon>
        <taxon>Actinomycetota</taxon>
        <taxon>Actinomycetes</taxon>
        <taxon>Mycobacteriales</taxon>
        <taxon>Mycobacteriaceae</taxon>
        <taxon>Mycobacterium</taxon>
    </lineage>
</organism>
<dbReference type="GO" id="GO:0051920">
    <property type="term" value="F:peroxiredoxin activity"/>
    <property type="evidence" value="ECO:0007669"/>
    <property type="project" value="InterPro"/>
</dbReference>
<reference evidence="3 5" key="2">
    <citation type="journal article" date="2017" name="Int. J. Syst. Evol. Microbiol.">
        <title>Mycobacterium talmoniae sp. nov., a slowly growing mycobacterium isolated from human respiratory samples.</title>
        <authorList>
            <person name="Davidson R.M."/>
            <person name="DeGroote M.A."/>
            <person name="Marola J.L."/>
            <person name="Buss S."/>
            <person name="Jones V."/>
            <person name="McNeil M.R."/>
            <person name="Freifeld A.G."/>
            <person name="Elaine Epperson L."/>
            <person name="Hasan N.A."/>
            <person name="Jackson M."/>
            <person name="Iwen P.C."/>
            <person name="Salfinger M."/>
            <person name="Strong M."/>
        </authorList>
    </citation>
    <scope>NUCLEOTIDE SEQUENCE [LARGE SCALE GENOMIC DNA]</scope>
    <source>
        <strain evidence="3 5">ATCC BAA-2683</strain>
    </source>
</reference>
<feature type="domain" description="Carboxymuconolactone decarboxylase-like" evidence="1">
    <location>
        <begin position="44"/>
        <end position="125"/>
    </location>
</feature>
<reference evidence="2 4" key="1">
    <citation type="submission" date="2016-10" db="EMBL/GenBank/DDBJ databases">
        <title>Genome sequence of Mycobacterium talmonii.</title>
        <authorList>
            <person name="Greninger A.L."/>
            <person name="Elliott B."/>
            <person name="Vasireddy S."/>
            <person name="Vasireddy R."/>
        </authorList>
    </citation>
    <scope>NUCLEOTIDE SEQUENCE [LARGE SCALE GENOMIC DNA]</scope>
    <source>
        <strain evidence="2">MO-5499</strain>
        <strain evidence="4">NE-TNMC-100812</strain>
    </source>
</reference>
<protein>
    <submittedName>
        <fullName evidence="2">Carboxymuconolactone decarboxylase</fullName>
    </submittedName>
</protein>
<dbReference type="Proteomes" id="UP000179734">
    <property type="component" value="Unassembled WGS sequence"/>
</dbReference>
<dbReference type="Pfam" id="PF02627">
    <property type="entry name" value="CMD"/>
    <property type="match status" value="1"/>
</dbReference>
<dbReference type="Gene3D" id="1.20.1290.10">
    <property type="entry name" value="AhpD-like"/>
    <property type="match status" value="1"/>
</dbReference>
<name>A0A1S1NT67_9MYCO</name>
<keyword evidence="4" id="KW-1185">Reference proteome</keyword>
<dbReference type="SUPFAM" id="SSF69118">
    <property type="entry name" value="AhpD-like"/>
    <property type="match status" value="1"/>
</dbReference>
<dbReference type="PANTHER" id="PTHR34846">
    <property type="entry name" value="4-CARBOXYMUCONOLACTONE DECARBOXYLASE FAMILY PROTEIN (AFU_ORTHOLOGUE AFUA_6G11590)"/>
    <property type="match status" value="1"/>
</dbReference>
<dbReference type="EMBL" id="MLQM01000005">
    <property type="protein sequence ID" value="OHV06382.1"/>
    <property type="molecule type" value="Genomic_DNA"/>
</dbReference>
<dbReference type="PANTHER" id="PTHR34846:SF11">
    <property type="entry name" value="4-CARBOXYMUCONOLACTONE DECARBOXYLASE FAMILY PROTEIN (AFU_ORTHOLOGUE AFUA_6G11590)"/>
    <property type="match status" value="1"/>
</dbReference>
<evidence type="ECO:0000259" key="1">
    <source>
        <dbReference type="Pfam" id="PF02627"/>
    </source>
</evidence>
<sequence>MRLGPLPADRWDDAVHHALAPMLPTERRNPRDAGTALATLVHHPDLTRAFLRFNVHLLYRSTLPERLRELAILRVAHRRGCSYEWAHHVTMGKAAGLTDDDIADLQHGAARDPLDAAVLAAVDELDDKSALSEATEVALTEHLTERQCLDLVFTIGCYTTLAMAFNTFGIDLEQEQEN</sequence>
<evidence type="ECO:0000313" key="4">
    <source>
        <dbReference type="Proteomes" id="UP000179734"/>
    </source>
</evidence>
<dbReference type="EMBL" id="PPEA01000101">
    <property type="protein sequence ID" value="PQM49099.1"/>
    <property type="molecule type" value="Genomic_DNA"/>
</dbReference>
<proteinExistence type="predicted"/>
<evidence type="ECO:0000313" key="3">
    <source>
        <dbReference type="EMBL" id="PQM49099.1"/>
    </source>
</evidence>
<dbReference type="InterPro" id="IPR003779">
    <property type="entry name" value="CMD-like"/>
</dbReference>
<evidence type="ECO:0000313" key="5">
    <source>
        <dbReference type="Proteomes" id="UP000238296"/>
    </source>
</evidence>
<dbReference type="InterPro" id="IPR029032">
    <property type="entry name" value="AhpD-like"/>
</dbReference>
<comment type="caution">
    <text evidence="2">The sequence shown here is derived from an EMBL/GenBank/DDBJ whole genome shotgun (WGS) entry which is preliminary data.</text>
</comment>
<evidence type="ECO:0000313" key="2">
    <source>
        <dbReference type="EMBL" id="OHV06382.1"/>
    </source>
</evidence>
<dbReference type="AlphaFoldDB" id="A0A1S1NT67"/>
<accession>A0A1S1NT67</accession>
<dbReference type="Proteomes" id="UP000238296">
    <property type="component" value="Unassembled WGS sequence"/>
</dbReference>
<reference evidence="3" key="3">
    <citation type="submission" date="2018-01" db="EMBL/GenBank/DDBJ databases">
        <authorList>
            <person name="Gaut B.S."/>
            <person name="Morton B.R."/>
            <person name="Clegg M.T."/>
            <person name="Duvall M.R."/>
        </authorList>
    </citation>
    <scope>NUCLEOTIDE SEQUENCE</scope>
    <source>
        <strain evidence="3">ATCC BAA-2683</strain>
    </source>
</reference>